<proteinExistence type="inferred from homology"/>
<reference evidence="9" key="1">
    <citation type="submission" date="2020-05" db="UniProtKB">
        <authorList>
            <consortium name="EnsemblMetazoa"/>
        </authorList>
    </citation>
    <scope>IDENTIFICATION</scope>
    <source>
        <strain evidence="9">Aabys</strain>
    </source>
</reference>
<feature type="transmembrane region" description="Helical" evidence="8">
    <location>
        <begin position="128"/>
        <end position="150"/>
    </location>
</feature>
<evidence type="ECO:0000256" key="1">
    <source>
        <dbReference type="ARBA" id="ARBA00004651"/>
    </source>
</evidence>
<accession>A0A1I8MM55</accession>
<dbReference type="EnsemblMetazoa" id="MDOA006396-RA">
    <property type="protein sequence ID" value="MDOA006396-PA"/>
    <property type="gene ID" value="MDOA006396"/>
</dbReference>
<feature type="transmembrane region" description="Helical" evidence="8">
    <location>
        <begin position="41"/>
        <end position="67"/>
    </location>
</feature>
<feature type="transmembrane region" description="Helical" evidence="8">
    <location>
        <begin position="203"/>
        <end position="222"/>
    </location>
</feature>
<evidence type="ECO:0000256" key="6">
    <source>
        <dbReference type="ARBA" id="ARBA00023136"/>
    </source>
</evidence>
<dbReference type="Pfam" id="PF06151">
    <property type="entry name" value="Trehalose_recp"/>
    <property type="match status" value="1"/>
</dbReference>
<dbReference type="GO" id="GO:0005886">
    <property type="term" value="C:plasma membrane"/>
    <property type="evidence" value="ECO:0007669"/>
    <property type="project" value="UniProtKB-SubCell"/>
</dbReference>
<feature type="transmembrane region" description="Helical" evidence="8">
    <location>
        <begin position="79"/>
        <end position="97"/>
    </location>
</feature>
<evidence type="ECO:0000313" key="9">
    <source>
        <dbReference type="EnsemblMetazoa" id="MDOA006396-PA"/>
    </source>
</evidence>
<dbReference type="GO" id="GO:0033041">
    <property type="term" value="F:sweet taste receptor activity"/>
    <property type="evidence" value="ECO:0007669"/>
    <property type="project" value="TreeGrafter"/>
</dbReference>
<evidence type="ECO:0000256" key="4">
    <source>
        <dbReference type="ARBA" id="ARBA00022692"/>
    </source>
</evidence>
<evidence type="ECO:0000256" key="5">
    <source>
        <dbReference type="ARBA" id="ARBA00022989"/>
    </source>
</evidence>
<dbReference type="PANTHER" id="PTHR21421">
    <property type="entry name" value="GUSTATORY RECEPTOR"/>
    <property type="match status" value="1"/>
</dbReference>
<name>A0A1I8MM55_MUSDO</name>
<dbReference type="eggNOG" id="ENOG502SWP3">
    <property type="taxonomic scope" value="Eukaryota"/>
</dbReference>
<evidence type="ECO:0000256" key="7">
    <source>
        <dbReference type="ARBA" id="ARBA00023170"/>
    </source>
</evidence>
<keyword evidence="6 8" id="KW-0472">Membrane</keyword>
<dbReference type="VEuPathDB" id="VectorBase:MDOA006396"/>
<keyword evidence="4 8" id="KW-0812">Transmembrane</keyword>
<comment type="similarity">
    <text evidence="2">Belongs to the insect chemoreceptor superfamily. Gustatory receptor (GR) family. Gr5a subfamily.</text>
</comment>
<keyword evidence="3" id="KW-1003">Cell membrane</keyword>
<keyword evidence="7" id="KW-0675">Receptor</keyword>
<dbReference type="InterPro" id="IPR009318">
    <property type="entry name" value="Gustatory_rcpt"/>
</dbReference>
<organism evidence="9">
    <name type="scientific">Musca domestica</name>
    <name type="common">House fly</name>
    <dbReference type="NCBI Taxonomy" id="7370"/>
    <lineage>
        <taxon>Eukaryota</taxon>
        <taxon>Metazoa</taxon>
        <taxon>Ecdysozoa</taxon>
        <taxon>Arthropoda</taxon>
        <taxon>Hexapoda</taxon>
        <taxon>Insecta</taxon>
        <taxon>Pterygota</taxon>
        <taxon>Neoptera</taxon>
        <taxon>Endopterygota</taxon>
        <taxon>Diptera</taxon>
        <taxon>Brachycera</taxon>
        <taxon>Muscomorpha</taxon>
        <taxon>Muscoidea</taxon>
        <taxon>Muscidae</taxon>
        <taxon>Musca</taxon>
    </lineage>
</organism>
<sequence length="237" mass="28628">MEQQTFHQSVRKILFISQCFGLLPVSNLWQKNVNKLKFKWVSIPSIYSGVILVLDIMEFGVVIYYIWQTGVNFHTSGTVSLFFVCIWEHIIFWRLALKWPKLMRQWRQVEELFLQVPYQLYVTFNMKFWIWFWYLLIMFGGSCEHVLLVFNSFQKSDLERRQCNLNVSYWETLYGRERPHLSMVIPFQYWTLPIYEWLNLTLAYPRSFTDVFIIIISIGLAARFHQLHLRMKAVQGK</sequence>
<comment type="subcellular location">
    <subcellularLocation>
        <location evidence="1">Cell membrane</location>
        <topology evidence="1">Multi-pass membrane protein</topology>
    </subcellularLocation>
</comment>
<gene>
    <name evidence="9" type="primary">101892467</name>
</gene>
<protein>
    <submittedName>
        <fullName evidence="9">Uncharacterized protein</fullName>
    </submittedName>
</protein>
<evidence type="ECO:0000256" key="8">
    <source>
        <dbReference type="SAM" id="Phobius"/>
    </source>
</evidence>
<dbReference type="AlphaFoldDB" id="A0A1I8MM55"/>
<evidence type="ECO:0000256" key="3">
    <source>
        <dbReference type="ARBA" id="ARBA00022475"/>
    </source>
</evidence>
<dbReference type="VEuPathDB" id="VectorBase:MDOMA2_004277"/>
<dbReference type="OrthoDB" id="5800391at2759"/>
<dbReference type="PANTHER" id="PTHR21421:SF35">
    <property type="entry name" value="GUSTATORY RECEPTOR FOR SUGAR TASTE 64B-RELATED"/>
    <property type="match status" value="1"/>
</dbReference>
<keyword evidence="5 8" id="KW-1133">Transmembrane helix</keyword>
<evidence type="ECO:0000256" key="2">
    <source>
        <dbReference type="ARBA" id="ARBA00005327"/>
    </source>
</evidence>